<dbReference type="GO" id="GO:0016740">
    <property type="term" value="F:transferase activity"/>
    <property type="evidence" value="ECO:0007669"/>
    <property type="project" value="UniProtKB-KW"/>
</dbReference>
<dbReference type="Gene3D" id="3.40.50.1820">
    <property type="entry name" value="alpha/beta hydrolase"/>
    <property type="match status" value="1"/>
</dbReference>
<dbReference type="GO" id="GO:0047372">
    <property type="term" value="F:monoacylglycerol lipase activity"/>
    <property type="evidence" value="ECO:0007669"/>
    <property type="project" value="TreeGrafter"/>
</dbReference>
<evidence type="ECO:0000313" key="2">
    <source>
        <dbReference type="EMBL" id="JAP95271.1"/>
    </source>
</evidence>
<protein>
    <submittedName>
        <fullName evidence="2">Alcohol acyl transferase</fullName>
    </submittedName>
</protein>
<reference evidence="2" key="1">
    <citation type="submission" date="2015-07" db="EMBL/GenBank/DDBJ databases">
        <title>Adaptation to a free-living lifestyle via gene acquisitions in the diplomonad Trepomonas sp. PC1.</title>
        <authorList>
            <person name="Xu F."/>
            <person name="Jerlstrom-Hultqvist J."/>
            <person name="Kolisko M."/>
            <person name="Simpson A.G.B."/>
            <person name="Roger A.J."/>
            <person name="Svard S.G."/>
            <person name="Andersson J.O."/>
        </authorList>
    </citation>
    <scope>NUCLEOTIDE SEQUENCE</scope>
    <source>
        <strain evidence="2">PC1</strain>
    </source>
</reference>
<feature type="non-terminal residue" evidence="2">
    <location>
        <position position="321"/>
    </location>
</feature>
<dbReference type="InterPro" id="IPR029058">
    <property type="entry name" value="AB_hydrolase_fold"/>
</dbReference>
<keyword evidence="2" id="KW-0808">Transferase</keyword>
<dbReference type="PANTHER" id="PTHR10794:SF63">
    <property type="entry name" value="ALPHA_BETA HYDROLASE 1, ISOFORM A"/>
    <property type="match status" value="1"/>
</dbReference>
<name>A0A146KIQ2_9EUKA</name>
<dbReference type="PANTHER" id="PTHR10794">
    <property type="entry name" value="ABHYDROLASE DOMAIN-CONTAINING PROTEIN"/>
    <property type="match status" value="1"/>
</dbReference>
<proteinExistence type="inferred from homology"/>
<dbReference type="SUPFAM" id="SSF53474">
    <property type="entry name" value="alpha/beta-Hydrolases"/>
    <property type="match status" value="1"/>
</dbReference>
<dbReference type="GO" id="GO:0034338">
    <property type="term" value="F:short-chain carboxylesterase activity"/>
    <property type="evidence" value="ECO:0007669"/>
    <property type="project" value="TreeGrafter"/>
</dbReference>
<comment type="similarity">
    <text evidence="1">Belongs to the AB hydrolase superfamily. AB hydrolase 4 family.</text>
</comment>
<sequence length="321" mass="37387">TIYTIVFITVPILIHYLFSNLRYKIKKLVAHDSYIKKLKTQMLPKIPTTTQLTPMLPLIRKQFTYEEDENDQFYYEFIKHSNSEKQPVIIIPFLGGHSKSHCIRRATHHYYKQGHDVYILLQRGSMNLKINPNQKKFRDTYSTDDINKLVGIVGKCYLVGYSFGALQINHFCISGYNKQLVEKCVALFMSHDVMYIQKLSTKIQMELGSWIINQISNNKMYYLNQGITEDELDTLLIMHTIKKYNEVISTKCLKVKNIEKYNEKISMAGKIEQIKTAMLYISTDDDIITGKQYLTDEIQNNPFCNLVVINKGNHLGTRTRG</sequence>
<organism evidence="2">
    <name type="scientific">Trepomonas sp. PC1</name>
    <dbReference type="NCBI Taxonomy" id="1076344"/>
    <lineage>
        <taxon>Eukaryota</taxon>
        <taxon>Metamonada</taxon>
        <taxon>Diplomonadida</taxon>
        <taxon>Hexamitidae</taxon>
        <taxon>Hexamitinae</taxon>
        <taxon>Trepomonas</taxon>
    </lineage>
</organism>
<accession>A0A146KIQ2</accession>
<dbReference type="AlphaFoldDB" id="A0A146KIQ2"/>
<dbReference type="EMBL" id="GDID01001335">
    <property type="protein sequence ID" value="JAP95271.1"/>
    <property type="molecule type" value="Transcribed_RNA"/>
</dbReference>
<gene>
    <name evidence="2" type="ORF">TPC1_11795</name>
</gene>
<feature type="non-terminal residue" evidence="2">
    <location>
        <position position="1"/>
    </location>
</feature>
<dbReference type="InterPro" id="IPR050960">
    <property type="entry name" value="AB_hydrolase_4_sf"/>
</dbReference>
<evidence type="ECO:0000256" key="1">
    <source>
        <dbReference type="ARBA" id="ARBA00010884"/>
    </source>
</evidence>